<evidence type="ECO:0000256" key="2">
    <source>
        <dbReference type="ARBA" id="ARBA00022729"/>
    </source>
</evidence>
<dbReference type="EMBL" id="CP030941">
    <property type="protein sequence ID" value="UUP19252.1"/>
    <property type="molecule type" value="Genomic_DNA"/>
</dbReference>
<evidence type="ECO:0000259" key="4">
    <source>
        <dbReference type="Pfam" id="PF13458"/>
    </source>
</evidence>
<feature type="chain" id="PRO_5046407674" evidence="3">
    <location>
        <begin position="22"/>
        <end position="356"/>
    </location>
</feature>
<sequence length="356" mass="38352">MRFAAILILFASLWAGLPARADGLAVGIAAPLSEDFERLGRQWVAGAEAAAETLPGSDISLYIVDDACSEEGGERAGRSLVEADVSIVIGFLCTPAVEAAMPILAQAGIPVITPVRTNSLTDQRARTGWPIYRLAPRADAEQDAVAQILTARWREKLFAIVDDGTIYGRELAEHLRAEAELAGLEPVFFDTFRPQMDNQIGLVGRLRRAGATHVFVGGDRADIAIMARDAASLGYDLTIAGGEALRAEDGNVKLPEGVLMVGLPEWREFAPERTLEFLADRNIEAEGYVLPGFAALQVAAGAAKRAAETEVSLADALDSYAFDTAIGIVRFDRKGDLARPLYDLFRYDGEEFVKAE</sequence>
<dbReference type="PANTHER" id="PTHR47151:SF2">
    <property type="entry name" value="AMINO ACID BINDING PROTEIN"/>
    <property type="match status" value="1"/>
</dbReference>
<feature type="signal peptide" evidence="3">
    <location>
        <begin position="1"/>
        <end position="21"/>
    </location>
</feature>
<evidence type="ECO:0000313" key="6">
    <source>
        <dbReference type="Proteomes" id="UP001342418"/>
    </source>
</evidence>
<dbReference type="InterPro" id="IPR028081">
    <property type="entry name" value="Leu-bd"/>
</dbReference>
<evidence type="ECO:0000313" key="5">
    <source>
        <dbReference type="EMBL" id="UUP19252.1"/>
    </source>
</evidence>
<keyword evidence="2 3" id="KW-0732">Signal</keyword>
<organism evidence="5 6">
    <name type="scientific">Nitratireductor thuwali</name>
    <dbReference type="NCBI Taxonomy" id="2267699"/>
    <lineage>
        <taxon>Bacteria</taxon>
        <taxon>Pseudomonadati</taxon>
        <taxon>Pseudomonadota</taxon>
        <taxon>Alphaproteobacteria</taxon>
        <taxon>Hyphomicrobiales</taxon>
        <taxon>Phyllobacteriaceae</taxon>
        <taxon>Nitratireductor</taxon>
    </lineage>
</organism>
<feature type="domain" description="Leucine-binding protein" evidence="4">
    <location>
        <begin position="26"/>
        <end position="340"/>
    </location>
</feature>
<dbReference type="InterPro" id="IPR028082">
    <property type="entry name" value="Peripla_BP_I"/>
</dbReference>
<evidence type="ECO:0000256" key="1">
    <source>
        <dbReference type="ARBA" id="ARBA00010062"/>
    </source>
</evidence>
<keyword evidence="6" id="KW-1185">Reference proteome</keyword>
<dbReference type="PANTHER" id="PTHR47151">
    <property type="entry name" value="LEU/ILE/VAL-BINDING ABC TRANSPORTER SUBUNIT"/>
    <property type="match status" value="1"/>
</dbReference>
<accession>A0ABY5MN68</accession>
<dbReference type="SUPFAM" id="SSF53822">
    <property type="entry name" value="Periplasmic binding protein-like I"/>
    <property type="match status" value="1"/>
</dbReference>
<reference evidence="5 6" key="1">
    <citation type="submission" date="2018-07" db="EMBL/GenBank/DDBJ databases">
        <title>Genome sequence of Nitratireductor thuwali#1536.</title>
        <authorList>
            <person name="Michoud G."/>
            <person name="Merlino G."/>
            <person name="Sefrji F.O."/>
            <person name="Daffonchio D."/>
        </authorList>
    </citation>
    <scope>NUCLEOTIDE SEQUENCE [LARGE SCALE GENOMIC DNA]</scope>
    <source>
        <strain evidence="6">Nit1536</strain>
    </source>
</reference>
<protein>
    <submittedName>
        <fullName evidence="5">Leu/Ile/Val-binding protein</fullName>
    </submittedName>
</protein>
<comment type="similarity">
    <text evidence="1">Belongs to the leucine-binding protein family.</text>
</comment>
<dbReference type="Proteomes" id="UP001342418">
    <property type="component" value="Chromosome"/>
</dbReference>
<dbReference type="RefSeq" id="WP_338531423.1">
    <property type="nucleotide sequence ID" value="NZ_CP030941.1"/>
</dbReference>
<name>A0ABY5MN68_9HYPH</name>
<proteinExistence type="inferred from homology"/>
<dbReference type="CDD" id="cd06342">
    <property type="entry name" value="PBP1_ABC_LIVBP-like"/>
    <property type="match status" value="1"/>
</dbReference>
<dbReference type="Pfam" id="PF13458">
    <property type="entry name" value="Peripla_BP_6"/>
    <property type="match status" value="1"/>
</dbReference>
<evidence type="ECO:0000256" key="3">
    <source>
        <dbReference type="SAM" id="SignalP"/>
    </source>
</evidence>
<gene>
    <name evidence="5" type="ORF">NTH_03747</name>
</gene>
<dbReference type="Gene3D" id="3.40.50.2300">
    <property type="match status" value="2"/>
</dbReference>